<keyword evidence="3" id="KW-1185">Reference proteome</keyword>
<accession>A0A4C1TG85</accession>
<sequence length="99" mass="10939">MILIAIPFSTQTLVPLSTPVGPISGFDFDPALNFHFGAILIPIPVTLLIFIFALDSISTLTPFLIPIPPGLDSRHRSLSRLQFTVTVPYWKKLQNYCGV</sequence>
<evidence type="ECO:0000313" key="3">
    <source>
        <dbReference type="Proteomes" id="UP000299102"/>
    </source>
</evidence>
<dbReference type="EMBL" id="BGZK01005311">
    <property type="protein sequence ID" value="GBP13492.1"/>
    <property type="molecule type" value="Genomic_DNA"/>
</dbReference>
<evidence type="ECO:0000256" key="1">
    <source>
        <dbReference type="SAM" id="Phobius"/>
    </source>
</evidence>
<protein>
    <submittedName>
        <fullName evidence="2">Uncharacterized protein</fullName>
    </submittedName>
</protein>
<keyword evidence="1" id="KW-0812">Transmembrane</keyword>
<organism evidence="2 3">
    <name type="scientific">Eumeta variegata</name>
    <name type="common">Bagworm moth</name>
    <name type="synonym">Eumeta japonica</name>
    <dbReference type="NCBI Taxonomy" id="151549"/>
    <lineage>
        <taxon>Eukaryota</taxon>
        <taxon>Metazoa</taxon>
        <taxon>Ecdysozoa</taxon>
        <taxon>Arthropoda</taxon>
        <taxon>Hexapoda</taxon>
        <taxon>Insecta</taxon>
        <taxon>Pterygota</taxon>
        <taxon>Neoptera</taxon>
        <taxon>Endopterygota</taxon>
        <taxon>Lepidoptera</taxon>
        <taxon>Glossata</taxon>
        <taxon>Ditrysia</taxon>
        <taxon>Tineoidea</taxon>
        <taxon>Psychidae</taxon>
        <taxon>Oiketicinae</taxon>
        <taxon>Eumeta</taxon>
    </lineage>
</organism>
<reference evidence="2 3" key="1">
    <citation type="journal article" date="2019" name="Commun. Biol.">
        <title>The bagworm genome reveals a unique fibroin gene that provides high tensile strength.</title>
        <authorList>
            <person name="Kono N."/>
            <person name="Nakamura H."/>
            <person name="Ohtoshi R."/>
            <person name="Tomita M."/>
            <person name="Numata K."/>
            <person name="Arakawa K."/>
        </authorList>
    </citation>
    <scope>NUCLEOTIDE SEQUENCE [LARGE SCALE GENOMIC DNA]</scope>
</reference>
<keyword evidence="1" id="KW-1133">Transmembrane helix</keyword>
<name>A0A4C1TG85_EUMVA</name>
<evidence type="ECO:0000313" key="2">
    <source>
        <dbReference type="EMBL" id="GBP13492.1"/>
    </source>
</evidence>
<proteinExistence type="predicted"/>
<dbReference type="Proteomes" id="UP000299102">
    <property type="component" value="Unassembled WGS sequence"/>
</dbReference>
<dbReference type="AlphaFoldDB" id="A0A4C1TG85"/>
<comment type="caution">
    <text evidence="2">The sequence shown here is derived from an EMBL/GenBank/DDBJ whole genome shotgun (WGS) entry which is preliminary data.</text>
</comment>
<keyword evidence="1" id="KW-0472">Membrane</keyword>
<feature type="transmembrane region" description="Helical" evidence="1">
    <location>
        <begin position="32"/>
        <end position="54"/>
    </location>
</feature>
<gene>
    <name evidence="2" type="ORF">EVAR_73164_1</name>
</gene>